<dbReference type="EMBL" id="JAVXUO010000850">
    <property type="protein sequence ID" value="KAK2988573.1"/>
    <property type="molecule type" value="Genomic_DNA"/>
</dbReference>
<evidence type="ECO:0000313" key="2">
    <source>
        <dbReference type="EMBL" id="KAK2988573.1"/>
    </source>
</evidence>
<name>A0AA88UPE1_9ASTE</name>
<reference evidence="2" key="1">
    <citation type="submission" date="2022-12" db="EMBL/GenBank/DDBJ databases">
        <title>Draft genome assemblies for two species of Escallonia (Escalloniales).</title>
        <authorList>
            <person name="Chanderbali A."/>
            <person name="Dervinis C."/>
            <person name="Anghel I."/>
            <person name="Soltis D."/>
            <person name="Soltis P."/>
            <person name="Zapata F."/>
        </authorList>
    </citation>
    <scope>NUCLEOTIDE SEQUENCE</scope>
    <source>
        <strain evidence="2">UCBG92.1500</strain>
        <tissue evidence="2">Leaf</tissue>
    </source>
</reference>
<protein>
    <submittedName>
        <fullName evidence="2">Uncharacterized protein</fullName>
    </submittedName>
</protein>
<organism evidence="2 3">
    <name type="scientific">Escallonia rubra</name>
    <dbReference type="NCBI Taxonomy" id="112253"/>
    <lineage>
        <taxon>Eukaryota</taxon>
        <taxon>Viridiplantae</taxon>
        <taxon>Streptophyta</taxon>
        <taxon>Embryophyta</taxon>
        <taxon>Tracheophyta</taxon>
        <taxon>Spermatophyta</taxon>
        <taxon>Magnoliopsida</taxon>
        <taxon>eudicotyledons</taxon>
        <taxon>Gunneridae</taxon>
        <taxon>Pentapetalae</taxon>
        <taxon>asterids</taxon>
        <taxon>campanulids</taxon>
        <taxon>Escalloniales</taxon>
        <taxon>Escalloniaceae</taxon>
        <taxon>Escallonia</taxon>
    </lineage>
</organism>
<dbReference type="Proteomes" id="UP001187471">
    <property type="component" value="Unassembled WGS sequence"/>
</dbReference>
<evidence type="ECO:0000313" key="3">
    <source>
        <dbReference type="Proteomes" id="UP001187471"/>
    </source>
</evidence>
<dbReference type="AlphaFoldDB" id="A0AA88UPE1"/>
<accession>A0AA88UPE1</accession>
<evidence type="ECO:0000256" key="1">
    <source>
        <dbReference type="SAM" id="MobiDB-lite"/>
    </source>
</evidence>
<feature type="region of interest" description="Disordered" evidence="1">
    <location>
        <begin position="217"/>
        <end position="236"/>
    </location>
</feature>
<keyword evidence="3" id="KW-1185">Reference proteome</keyword>
<comment type="caution">
    <text evidence="2">The sequence shown here is derived from an EMBL/GenBank/DDBJ whole genome shotgun (WGS) entry which is preliminary data.</text>
</comment>
<sequence>MTLHKEIGKPFKVKARLSCVPYICNQDGGFDDSPLWNHVKVTGGGSGGGGNRHWMSNYCNKKVTGSYSKVKGHLLAIPLCGVTACNNLTAEIMKAIKEEHDDAEKRKHIRILEARKHADYLTLPDGSDLLQNKKKKIFGKFVSSMVRFQVALAISTKLIRLNIDQAFVKSGDKFDIDGHALTELAELSLDEPEIKVVTFDDNVEKQPVEVDELGGAQNLDVDHSGDEMDQNSRGKWTPRGEAYAVVAVQRNVLSLNLQRKYGGHEAHKKN</sequence>
<gene>
    <name evidence="2" type="ORF">RJ640_001507</name>
</gene>
<proteinExistence type="predicted"/>
<feature type="compositionally biased region" description="Basic and acidic residues" evidence="1">
    <location>
        <begin position="220"/>
        <end position="232"/>
    </location>
</feature>